<evidence type="ECO:0000259" key="1">
    <source>
        <dbReference type="Pfam" id="PF05726"/>
    </source>
</evidence>
<dbReference type="Gene3D" id="2.60.120.10">
    <property type="entry name" value="Jelly Rolls"/>
    <property type="match status" value="2"/>
</dbReference>
<dbReference type="InterPro" id="IPR011051">
    <property type="entry name" value="RmlC_Cupin_sf"/>
</dbReference>
<dbReference type="Proteomes" id="UP000269544">
    <property type="component" value="Chromosome"/>
</dbReference>
<dbReference type="Pfam" id="PF05726">
    <property type="entry name" value="Pirin_C"/>
    <property type="match status" value="1"/>
</dbReference>
<keyword evidence="3" id="KW-1185">Reference proteome</keyword>
<name>A0A3S5C2Y3_9FIRM</name>
<feature type="domain" description="Pirin C-terminal" evidence="1">
    <location>
        <begin position="5"/>
        <end position="105"/>
    </location>
</feature>
<accession>A0A3S5C2Y3</accession>
<dbReference type="EMBL" id="LR134523">
    <property type="protein sequence ID" value="VEJ36364.1"/>
    <property type="molecule type" value="Genomic_DNA"/>
</dbReference>
<dbReference type="InterPro" id="IPR008778">
    <property type="entry name" value="Pirin_C_dom"/>
</dbReference>
<evidence type="ECO:0000313" key="2">
    <source>
        <dbReference type="EMBL" id="VEJ36364.1"/>
    </source>
</evidence>
<dbReference type="PANTHER" id="PTHR43594">
    <property type="entry name" value="QUERCETIN 2,3-DIOXYGENASE"/>
    <property type="match status" value="1"/>
</dbReference>
<dbReference type="InterPro" id="IPR053186">
    <property type="entry name" value="QDO-related"/>
</dbReference>
<sequence length="117" mass="12991">MPLDYYDIHIQKGKSLTIETDPARSVMLFTLLGDAKIAGEEIPEKTAVKVSEGDSITVEGLSDESYILFMSSLALKEPIAWGGPIVMNTDEEIQEAFSDLRSGNFIRQKADYETETK</sequence>
<dbReference type="RefSeq" id="WP_232006475.1">
    <property type="nucleotide sequence ID" value="NZ_JAUSWF010000005.1"/>
</dbReference>
<dbReference type="KEGG" id="piv:NCTC13079_01570"/>
<gene>
    <name evidence="2" type="ORF">NCTC13079_01570</name>
</gene>
<organism evidence="2 3">
    <name type="scientific">Aedoeadaptatus ivorii</name>
    <dbReference type="NCBI Taxonomy" id="54006"/>
    <lineage>
        <taxon>Bacteria</taxon>
        <taxon>Bacillati</taxon>
        <taxon>Bacillota</taxon>
        <taxon>Tissierellia</taxon>
        <taxon>Tissierellales</taxon>
        <taxon>Peptoniphilaceae</taxon>
        <taxon>Aedoeadaptatus</taxon>
    </lineage>
</organism>
<reference evidence="2 3" key="1">
    <citation type="submission" date="2018-12" db="EMBL/GenBank/DDBJ databases">
        <authorList>
            <consortium name="Pathogen Informatics"/>
        </authorList>
    </citation>
    <scope>NUCLEOTIDE SEQUENCE [LARGE SCALE GENOMIC DNA]</scope>
    <source>
        <strain evidence="2 3">NCTC13079</strain>
    </source>
</reference>
<dbReference type="AlphaFoldDB" id="A0A3S5C2Y3"/>
<dbReference type="CDD" id="cd02247">
    <property type="entry name" value="cupin_pirin_C"/>
    <property type="match status" value="1"/>
</dbReference>
<dbReference type="PANTHER" id="PTHR43594:SF1">
    <property type="entry name" value="QUERCETIN 2,3-DIOXYGENASE PA2418-RELATED"/>
    <property type="match status" value="1"/>
</dbReference>
<dbReference type="InterPro" id="IPR014710">
    <property type="entry name" value="RmlC-like_jellyroll"/>
</dbReference>
<protein>
    <submittedName>
        <fullName evidence="2">Pirin C-terminal cupin domain</fullName>
    </submittedName>
</protein>
<evidence type="ECO:0000313" key="3">
    <source>
        <dbReference type="Proteomes" id="UP000269544"/>
    </source>
</evidence>
<proteinExistence type="predicted"/>
<dbReference type="SUPFAM" id="SSF51182">
    <property type="entry name" value="RmlC-like cupins"/>
    <property type="match status" value="1"/>
</dbReference>